<dbReference type="RefSeq" id="WP_154772832.1">
    <property type="nucleotide sequence ID" value="NZ_JAXHPD010000001.1"/>
</dbReference>
<evidence type="ECO:0000313" key="4">
    <source>
        <dbReference type="Proteomes" id="UP001284094"/>
    </source>
</evidence>
<comment type="caution">
    <text evidence="2">The sequence shown here is derived from an EMBL/GenBank/DDBJ whole genome shotgun (WGS) entry which is preliminary data.</text>
</comment>
<sequence>MNDIHIGSNVMMATVENIVFEVINKNVDGSFEIEAKLDGTNIIKYGNIAQEMLRLVAQESK</sequence>
<proteinExistence type="predicted"/>
<organism evidence="2 3">
    <name type="scientific">Acinetobacter faecalis</name>
    <dbReference type="NCBI Taxonomy" id="2665161"/>
    <lineage>
        <taxon>Bacteria</taxon>
        <taxon>Pseudomonadati</taxon>
        <taxon>Pseudomonadota</taxon>
        <taxon>Gammaproteobacteria</taxon>
        <taxon>Moraxellales</taxon>
        <taxon>Moraxellaceae</taxon>
        <taxon>Acinetobacter</taxon>
    </lineage>
</organism>
<keyword evidence="4" id="KW-1185">Reference proteome</keyword>
<name>A0A6L6GEU8_9GAMM</name>
<dbReference type="AlphaFoldDB" id="A0A6L6GEU8"/>
<dbReference type="Proteomes" id="UP000473854">
    <property type="component" value="Unassembled WGS sequence"/>
</dbReference>
<accession>A0A6L6GEU8</accession>
<reference evidence="1 4" key="3">
    <citation type="journal article" date="2024" name="Syst. Appl. Microbiol.">
        <title>Evidence for the occurrence of Acinetobacter faecalis in cattle feces and its emended description.</title>
        <authorList>
            <person name="Kyselkova M."/>
            <person name="Xanthopoulou K."/>
            <person name="Shestivska V."/>
            <person name="Spanelova P."/>
            <person name="Maixnerova M."/>
            <person name="Higgins P.G."/>
            <person name="Nemec A."/>
        </authorList>
    </citation>
    <scope>NUCLEOTIDE SEQUENCE [LARGE SCALE GENOMIC DNA]</scope>
    <source>
        <strain evidence="1 4">ANC 7225</strain>
    </source>
</reference>
<dbReference type="EMBL" id="WLYL01000018">
    <property type="protein sequence ID" value="MTD11222.1"/>
    <property type="molecule type" value="Genomic_DNA"/>
</dbReference>
<protein>
    <submittedName>
        <fullName evidence="2">Uncharacterized protein</fullName>
    </submittedName>
</protein>
<dbReference type="EMBL" id="JAXHPO010000083">
    <property type="protein sequence ID" value="MDY6551493.1"/>
    <property type="molecule type" value="Genomic_DNA"/>
</dbReference>
<dbReference type="GeneID" id="86887389"/>
<reference evidence="2 3" key="1">
    <citation type="submission" date="2019-11" db="EMBL/GenBank/DDBJ databases">
        <authorList>
            <person name="An D."/>
        </authorList>
    </citation>
    <scope>NUCLEOTIDE SEQUENCE [LARGE SCALE GENOMIC DNA]</scope>
    <source>
        <strain evidence="2 3">YIM 103518</strain>
    </source>
</reference>
<evidence type="ECO:0000313" key="2">
    <source>
        <dbReference type="EMBL" id="MTD11222.1"/>
    </source>
</evidence>
<evidence type="ECO:0000313" key="1">
    <source>
        <dbReference type="EMBL" id="MDY6551493.1"/>
    </source>
</evidence>
<gene>
    <name evidence="2" type="ORF">GIX10_07180</name>
    <name evidence="1" type="ORF">SKM48_12205</name>
</gene>
<reference evidence="1" key="2">
    <citation type="submission" date="2023-11" db="EMBL/GenBank/DDBJ databases">
        <authorList>
            <person name="Kyselkova M."/>
            <person name="Xanthopoulou K."/>
            <person name="Shestivska V."/>
            <person name="Spanelova P."/>
            <person name="Maixnerova M."/>
            <person name="Higgins P.G."/>
            <person name="Nemec A."/>
        </authorList>
    </citation>
    <scope>NUCLEOTIDE SEQUENCE</scope>
    <source>
        <strain evidence="1">ANC 7225</strain>
    </source>
</reference>
<evidence type="ECO:0000313" key="3">
    <source>
        <dbReference type="Proteomes" id="UP000473854"/>
    </source>
</evidence>
<dbReference type="Proteomes" id="UP001284094">
    <property type="component" value="Unassembled WGS sequence"/>
</dbReference>